<name>A0A8J2JVB6_9HEXA</name>
<sequence length="311" mass="35410">HLEAFQAVKLEGTRKSDQRSILDFCEGSSKKLPPNDPKQKRFDEAVLNLLASNRASFHALNTDEFRDIVNIEDPKLPVKSRQAMLTQMSKIVKTKVLPDIRKELNTIDAATISLDLWTSHRKDGVLANKIFYINSNFVLKKRTIAIIEVNERHDAPYICKMIMNILKDFNIVEKFKCIVTDNRSSVIKAMKDLIAISEKDDDNNSDYSGEESISYEDLDTEISDIIDEQEIVVDSCNKDNEIDSDIEFEDVCTALEREVLIEGIDATVQLLNNVLQLVEPSKERIPFCAHVLQLVFKSGLEAKKKHYPIPV</sequence>
<evidence type="ECO:0000256" key="5">
    <source>
        <dbReference type="ARBA" id="ARBA00023242"/>
    </source>
</evidence>
<comment type="subcellular location">
    <subcellularLocation>
        <location evidence="1">Nucleus</location>
    </subcellularLocation>
</comment>
<dbReference type="PANTHER" id="PTHR46481:SF10">
    <property type="entry name" value="ZINC FINGER BED DOMAIN-CONTAINING PROTEIN 39"/>
    <property type="match status" value="1"/>
</dbReference>
<dbReference type="GO" id="GO:0005634">
    <property type="term" value="C:nucleus"/>
    <property type="evidence" value="ECO:0007669"/>
    <property type="project" value="UniProtKB-SubCell"/>
</dbReference>
<reference evidence="6" key="1">
    <citation type="submission" date="2021-06" db="EMBL/GenBank/DDBJ databases">
        <authorList>
            <person name="Hodson N. C."/>
            <person name="Mongue J. A."/>
            <person name="Jaron S. K."/>
        </authorList>
    </citation>
    <scope>NUCLEOTIDE SEQUENCE</scope>
</reference>
<accession>A0A8J2JVB6</accession>
<evidence type="ECO:0000256" key="1">
    <source>
        <dbReference type="ARBA" id="ARBA00004123"/>
    </source>
</evidence>
<dbReference type="PANTHER" id="PTHR46481">
    <property type="entry name" value="ZINC FINGER BED DOMAIN-CONTAINING PROTEIN 4"/>
    <property type="match status" value="1"/>
</dbReference>
<dbReference type="OrthoDB" id="2438421at2759"/>
<dbReference type="AlphaFoldDB" id="A0A8J2JVB6"/>
<proteinExistence type="predicted"/>
<gene>
    <name evidence="6" type="ORF">AFUS01_LOCUS13662</name>
</gene>
<evidence type="ECO:0000256" key="3">
    <source>
        <dbReference type="ARBA" id="ARBA00022771"/>
    </source>
</evidence>
<evidence type="ECO:0000256" key="2">
    <source>
        <dbReference type="ARBA" id="ARBA00022723"/>
    </source>
</evidence>
<evidence type="ECO:0000256" key="4">
    <source>
        <dbReference type="ARBA" id="ARBA00022833"/>
    </source>
</evidence>
<keyword evidence="3" id="KW-0863">Zinc-finger</keyword>
<keyword evidence="2" id="KW-0479">Metal-binding</keyword>
<evidence type="ECO:0000313" key="6">
    <source>
        <dbReference type="EMBL" id="CAG7724658.1"/>
    </source>
</evidence>
<keyword evidence="4" id="KW-0862">Zinc</keyword>
<dbReference type="EMBL" id="CAJVCH010112250">
    <property type="protein sequence ID" value="CAG7724658.1"/>
    <property type="molecule type" value="Genomic_DNA"/>
</dbReference>
<evidence type="ECO:0000313" key="7">
    <source>
        <dbReference type="Proteomes" id="UP000708208"/>
    </source>
</evidence>
<organism evidence="6 7">
    <name type="scientific">Allacma fusca</name>
    <dbReference type="NCBI Taxonomy" id="39272"/>
    <lineage>
        <taxon>Eukaryota</taxon>
        <taxon>Metazoa</taxon>
        <taxon>Ecdysozoa</taxon>
        <taxon>Arthropoda</taxon>
        <taxon>Hexapoda</taxon>
        <taxon>Collembola</taxon>
        <taxon>Symphypleona</taxon>
        <taxon>Sminthuridae</taxon>
        <taxon>Allacma</taxon>
    </lineage>
</organism>
<keyword evidence="5" id="KW-0539">Nucleus</keyword>
<dbReference type="GO" id="GO:0008270">
    <property type="term" value="F:zinc ion binding"/>
    <property type="evidence" value="ECO:0007669"/>
    <property type="project" value="UniProtKB-KW"/>
</dbReference>
<dbReference type="Proteomes" id="UP000708208">
    <property type="component" value="Unassembled WGS sequence"/>
</dbReference>
<keyword evidence="7" id="KW-1185">Reference proteome</keyword>
<dbReference type="InterPro" id="IPR052035">
    <property type="entry name" value="ZnF_BED_domain_contain"/>
</dbReference>
<protein>
    <submittedName>
        <fullName evidence="6">Uncharacterized protein</fullName>
    </submittedName>
</protein>
<feature type="non-terminal residue" evidence="6">
    <location>
        <position position="1"/>
    </location>
</feature>
<comment type="caution">
    <text evidence="6">The sequence shown here is derived from an EMBL/GenBank/DDBJ whole genome shotgun (WGS) entry which is preliminary data.</text>
</comment>